<dbReference type="GO" id="GO:0008168">
    <property type="term" value="F:methyltransferase activity"/>
    <property type="evidence" value="ECO:0007669"/>
    <property type="project" value="UniProtKB-KW"/>
</dbReference>
<dbReference type="EMBL" id="JBHTKY010000001">
    <property type="protein sequence ID" value="MFD1164006.1"/>
    <property type="molecule type" value="Genomic_DNA"/>
</dbReference>
<keyword evidence="3" id="KW-1185">Reference proteome</keyword>
<dbReference type="Gene3D" id="3.40.50.150">
    <property type="entry name" value="Vaccinia Virus protein VP39"/>
    <property type="match status" value="1"/>
</dbReference>
<keyword evidence="2" id="KW-0808">Transferase</keyword>
<dbReference type="RefSeq" id="WP_380894302.1">
    <property type="nucleotide sequence ID" value="NZ_JBHTKY010000001.1"/>
</dbReference>
<feature type="domain" description="Methyltransferase type 11" evidence="1">
    <location>
        <begin position="23"/>
        <end position="108"/>
    </location>
</feature>
<dbReference type="Pfam" id="PF08241">
    <property type="entry name" value="Methyltransf_11"/>
    <property type="match status" value="1"/>
</dbReference>
<dbReference type="CDD" id="cd02440">
    <property type="entry name" value="AdoMet_MTases"/>
    <property type="match status" value="1"/>
</dbReference>
<dbReference type="EC" id="2.1.1.-" evidence="2"/>
<accession>A0ABW3RG14</accession>
<evidence type="ECO:0000313" key="3">
    <source>
        <dbReference type="Proteomes" id="UP001597205"/>
    </source>
</evidence>
<sequence length="261" mass="29967">MATRNIFRLFEPSYYCKEKSWLTIGDAYGHDSHYLIKQGIQNVTASDLNEDFLKVSQELGLINEFSIENAEMLSMGDDQVDYILCKESYHHFPRPYAALYEMIRVAREAIIIIEPQDPISKMPLLLSLFNICGKINQDFINKIWKNRFSFEPVGNYVYKVSEREFEKFAAGLGLKMIAIKPINPNFWFPGSNKEPAANSNKNFKSIKFKKATRDILCNLGIVPSQTLAIIVFKKTPNTDVLISMKSNGYKVINIPKNPYLE</sequence>
<keyword evidence="2" id="KW-0489">Methyltransferase</keyword>
<evidence type="ECO:0000259" key="1">
    <source>
        <dbReference type="Pfam" id="PF08241"/>
    </source>
</evidence>
<evidence type="ECO:0000313" key="2">
    <source>
        <dbReference type="EMBL" id="MFD1164006.1"/>
    </source>
</evidence>
<dbReference type="InterPro" id="IPR013216">
    <property type="entry name" value="Methyltransf_11"/>
</dbReference>
<dbReference type="InterPro" id="IPR029063">
    <property type="entry name" value="SAM-dependent_MTases_sf"/>
</dbReference>
<proteinExistence type="predicted"/>
<dbReference type="Proteomes" id="UP001597205">
    <property type="component" value="Unassembled WGS sequence"/>
</dbReference>
<dbReference type="SUPFAM" id="SSF53335">
    <property type="entry name" value="S-adenosyl-L-methionine-dependent methyltransferases"/>
    <property type="match status" value="1"/>
</dbReference>
<reference evidence="3" key="1">
    <citation type="journal article" date="2019" name="Int. J. Syst. Evol. Microbiol.">
        <title>The Global Catalogue of Microorganisms (GCM) 10K type strain sequencing project: providing services to taxonomists for standard genome sequencing and annotation.</title>
        <authorList>
            <consortium name="The Broad Institute Genomics Platform"/>
            <consortium name="The Broad Institute Genome Sequencing Center for Infectious Disease"/>
            <person name="Wu L."/>
            <person name="Ma J."/>
        </authorList>
    </citation>
    <scope>NUCLEOTIDE SEQUENCE [LARGE SCALE GENOMIC DNA]</scope>
    <source>
        <strain evidence="3">CCUG 52468</strain>
    </source>
</reference>
<gene>
    <name evidence="2" type="ORF">ACFQ2C_00130</name>
</gene>
<name>A0ABW3RG14_9SPHI</name>
<dbReference type="GO" id="GO:0032259">
    <property type="term" value="P:methylation"/>
    <property type="evidence" value="ECO:0007669"/>
    <property type="project" value="UniProtKB-KW"/>
</dbReference>
<organism evidence="2 3">
    <name type="scientific">Sphingobacterium daejeonense</name>
    <dbReference type="NCBI Taxonomy" id="371142"/>
    <lineage>
        <taxon>Bacteria</taxon>
        <taxon>Pseudomonadati</taxon>
        <taxon>Bacteroidota</taxon>
        <taxon>Sphingobacteriia</taxon>
        <taxon>Sphingobacteriales</taxon>
        <taxon>Sphingobacteriaceae</taxon>
        <taxon>Sphingobacterium</taxon>
    </lineage>
</organism>
<comment type="caution">
    <text evidence="2">The sequence shown here is derived from an EMBL/GenBank/DDBJ whole genome shotgun (WGS) entry which is preliminary data.</text>
</comment>
<protein>
    <submittedName>
        <fullName evidence="2">Class I SAM-dependent methyltransferase</fullName>
        <ecNumber evidence="2">2.1.1.-</ecNumber>
    </submittedName>
</protein>